<dbReference type="InterPro" id="IPR000182">
    <property type="entry name" value="GNAT_dom"/>
</dbReference>
<dbReference type="PROSITE" id="PS51186">
    <property type="entry name" value="GNAT"/>
    <property type="match status" value="1"/>
</dbReference>
<name>A0ABV6GA55_9BACI</name>
<keyword evidence="2" id="KW-0808">Transferase</keyword>
<dbReference type="SUPFAM" id="SSF55729">
    <property type="entry name" value="Acyl-CoA N-acyltransferases (Nat)"/>
    <property type="match status" value="1"/>
</dbReference>
<dbReference type="EC" id="2.3.-.-" evidence="2"/>
<dbReference type="EMBL" id="JBHLVO010000002">
    <property type="protein sequence ID" value="MFC0270526.1"/>
    <property type="molecule type" value="Genomic_DNA"/>
</dbReference>
<feature type="domain" description="N-acetyltransferase" evidence="1">
    <location>
        <begin position="15"/>
        <end position="176"/>
    </location>
</feature>
<sequence>MFTYKIDNQISLKLVELRDADEIFSLIESSREYLREWLGWLDKSTKVEDTRDYIKMSQQMFAENRGMNAAILYDGKIVGIAGYNAIDWSNKIAYIGYWLGETYQGKGIMTKVAEALTEYAINQLELNRVDIRVAVENKKSWSIPERLGFVEEGLIREAEWLYDHHVDHAVYGMLAEAWKK</sequence>
<keyword evidence="2" id="KW-0012">Acyltransferase</keyword>
<keyword evidence="3" id="KW-1185">Reference proteome</keyword>
<reference evidence="2 3" key="1">
    <citation type="submission" date="2024-09" db="EMBL/GenBank/DDBJ databases">
        <authorList>
            <person name="Sun Q."/>
            <person name="Mori K."/>
        </authorList>
    </citation>
    <scope>NUCLEOTIDE SEQUENCE [LARGE SCALE GENOMIC DNA]</scope>
    <source>
        <strain evidence="2 3">CCM 7228</strain>
    </source>
</reference>
<dbReference type="InterPro" id="IPR016181">
    <property type="entry name" value="Acyl_CoA_acyltransferase"/>
</dbReference>
<dbReference type="PANTHER" id="PTHR43441:SF12">
    <property type="entry name" value="RIBOSOMAL N-ACETYLTRANSFERASE YDAF-RELATED"/>
    <property type="match status" value="1"/>
</dbReference>
<dbReference type="InterPro" id="IPR051908">
    <property type="entry name" value="Ribosomal_N-acetyltransferase"/>
</dbReference>
<dbReference type="RefSeq" id="WP_378930589.1">
    <property type="nucleotide sequence ID" value="NZ_JBHLVO010000002.1"/>
</dbReference>
<dbReference type="PANTHER" id="PTHR43441">
    <property type="entry name" value="RIBOSOMAL-PROTEIN-SERINE ACETYLTRANSFERASE"/>
    <property type="match status" value="1"/>
</dbReference>
<evidence type="ECO:0000313" key="3">
    <source>
        <dbReference type="Proteomes" id="UP001589854"/>
    </source>
</evidence>
<dbReference type="Gene3D" id="3.40.630.30">
    <property type="match status" value="1"/>
</dbReference>
<comment type="caution">
    <text evidence="2">The sequence shown here is derived from an EMBL/GenBank/DDBJ whole genome shotgun (WGS) entry which is preliminary data.</text>
</comment>
<organism evidence="2 3">
    <name type="scientific">Metabacillus herbersteinensis</name>
    <dbReference type="NCBI Taxonomy" id="283816"/>
    <lineage>
        <taxon>Bacteria</taxon>
        <taxon>Bacillati</taxon>
        <taxon>Bacillota</taxon>
        <taxon>Bacilli</taxon>
        <taxon>Bacillales</taxon>
        <taxon>Bacillaceae</taxon>
        <taxon>Metabacillus</taxon>
    </lineage>
</organism>
<dbReference type="CDD" id="cd04301">
    <property type="entry name" value="NAT_SF"/>
    <property type="match status" value="1"/>
</dbReference>
<accession>A0ABV6GA55</accession>
<evidence type="ECO:0000259" key="1">
    <source>
        <dbReference type="PROSITE" id="PS51186"/>
    </source>
</evidence>
<evidence type="ECO:0000313" key="2">
    <source>
        <dbReference type="EMBL" id="MFC0270526.1"/>
    </source>
</evidence>
<protein>
    <submittedName>
        <fullName evidence="2">GNAT family N-acetyltransferase</fullName>
        <ecNumber evidence="2">2.3.-.-</ecNumber>
    </submittedName>
</protein>
<dbReference type="GO" id="GO:0016746">
    <property type="term" value="F:acyltransferase activity"/>
    <property type="evidence" value="ECO:0007669"/>
    <property type="project" value="UniProtKB-KW"/>
</dbReference>
<gene>
    <name evidence="2" type="ORF">ACFFIX_03525</name>
</gene>
<proteinExistence type="predicted"/>
<dbReference type="Proteomes" id="UP001589854">
    <property type="component" value="Unassembled WGS sequence"/>
</dbReference>
<dbReference type="Pfam" id="PF13302">
    <property type="entry name" value="Acetyltransf_3"/>
    <property type="match status" value="1"/>
</dbReference>